<gene>
    <name evidence="1" type="ORF">IscW_ISCW008977</name>
</gene>
<evidence type="ECO:0000313" key="3">
    <source>
        <dbReference type="Proteomes" id="UP000001555"/>
    </source>
</evidence>
<dbReference type="EMBL" id="ABJB011031243">
    <property type="status" value="NOT_ANNOTATED_CDS"/>
    <property type="molecule type" value="Genomic_DNA"/>
</dbReference>
<proteinExistence type="predicted"/>
<organism>
    <name type="scientific">Ixodes scapularis</name>
    <name type="common">Black-legged tick</name>
    <name type="synonym">Deer tick</name>
    <dbReference type="NCBI Taxonomy" id="6945"/>
    <lineage>
        <taxon>Eukaryota</taxon>
        <taxon>Metazoa</taxon>
        <taxon>Ecdysozoa</taxon>
        <taxon>Arthropoda</taxon>
        <taxon>Chelicerata</taxon>
        <taxon>Arachnida</taxon>
        <taxon>Acari</taxon>
        <taxon>Parasitiformes</taxon>
        <taxon>Ixodida</taxon>
        <taxon>Ixodoidea</taxon>
        <taxon>Ixodidae</taxon>
        <taxon>Ixodinae</taxon>
        <taxon>Ixodes</taxon>
    </lineage>
</organism>
<sequence length="121" mass="13810">MLANDFLAPHSYKLAFPPCIRSLRKGTDCRCAVGCIAEIKSVWLPRLDFSLLTSLTGSYTVDVFSEDPAFANLATRKIECEIDRTIVSLRGNEYRMYHSKSLYPVPIEHSRNCHCAKFEKY</sequence>
<dbReference type="InParanoid" id="B7Q3F0"/>
<keyword evidence="3" id="KW-1185">Reference proteome</keyword>
<protein>
    <submittedName>
        <fullName evidence="1 2">Uncharacterized protein</fullName>
    </submittedName>
</protein>
<accession>B7Q3F0</accession>
<dbReference type="EMBL" id="DS849458">
    <property type="protein sequence ID" value="EEC13372.1"/>
    <property type="molecule type" value="Genomic_DNA"/>
</dbReference>
<reference evidence="2" key="2">
    <citation type="submission" date="2020-05" db="UniProtKB">
        <authorList>
            <consortium name="EnsemblMetazoa"/>
        </authorList>
    </citation>
    <scope>IDENTIFICATION</scope>
    <source>
        <strain evidence="2">wikel</strain>
    </source>
</reference>
<dbReference type="Proteomes" id="UP000001555">
    <property type="component" value="Unassembled WGS sequence"/>
</dbReference>
<dbReference type="EnsemblMetazoa" id="ISCW008977-RA">
    <property type="protein sequence ID" value="ISCW008977-PA"/>
    <property type="gene ID" value="ISCW008977"/>
</dbReference>
<dbReference type="PaxDb" id="6945-B7Q3F0"/>
<reference evidence="1 3" key="1">
    <citation type="submission" date="2008-03" db="EMBL/GenBank/DDBJ databases">
        <title>Annotation of Ixodes scapularis.</title>
        <authorList>
            <consortium name="Ixodes scapularis Genome Project Consortium"/>
            <person name="Caler E."/>
            <person name="Hannick L.I."/>
            <person name="Bidwell S."/>
            <person name="Joardar V."/>
            <person name="Thiagarajan M."/>
            <person name="Amedeo P."/>
            <person name="Galinsky K.J."/>
            <person name="Schobel S."/>
            <person name="Inman J."/>
            <person name="Hostetler J."/>
            <person name="Miller J."/>
            <person name="Hammond M."/>
            <person name="Megy K."/>
            <person name="Lawson D."/>
            <person name="Kodira C."/>
            <person name="Sutton G."/>
            <person name="Meyer J."/>
            <person name="Hill C.A."/>
            <person name="Birren B."/>
            <person name="Nene V."/>
            <person name="Collins F."/>
            <person name="Alarcon-Chaidez F."/>
            <person name="Wikel S."/>
            <person name="Strausberg R."/>
        </authorList>
    </citation>
    <scope>NUCLEOTIDE SEQUENCE [LARGE SCALE GENOMIC DNA]</scope>
    <source>
        <strain evidence="3">Wikel</strain>
        <strain evidence="1">Wikel colony</strain>
    </source>
</reference>
<name>B7Q3F0_IXOSC</name>
<dbReference type="VEuPathDB" id="VectorBase:ISCI008977"/>
<evidence type="ECO:0000313" key="1">
    <source>
        <dbReference type="EMBL" id="EEC13372.1"/>
    </source>
</evidence>
<dbReference type="HOGENOM" id="CLU_2040655_0_0_1"/>
<evidence type="ECO:0000313" key="2">
    <source>
        <dbReference type="EnsemblMetazoa" id="ISCW008977-PA"/>
    </source>
</evidence>
<dbReference type="VEuPathDB" id="VectorBase:ISCW008977"/>
<dbReference type="AlphaFoldDB" id="B7Q3F0"/>